<reference evidence="2 4" key="1">
    <citation type="journal article" date="2020" name="Stud. Mycol.">
        <title>101 Dothideomycetes genomes: a test case for predicting lifestyles and emergence of pathogens.</title>
        <authorList>
            <person name="Haridas S."/>
            <person name="Albert R."/>
            <person name="Binder M."/>
            <person name="Bloem J."/>
            <person name="Labutti K."/>
            <person name="Salamov A."/>
            <person name="Andreopoulos B."/>
            <person name="Baker S."/>
            <person name="Barry K."/>
            <person name="Bills G."/>
            <person name="Bluhm B."/>
            <person name="Cannon C."/>
            <person name="Castanera R."/>
            <person name="Culley D."/>
            <person name="Daum C."/>
            <person name="Ezra D."/>
            <person name="Gonzalez J."/>
            <person name="Henrissat B."/>
            <person name="Kuo A."/>
            <person name="Liang C."/>
            <person name="Lipzen A."/>
            <person name="Lutzoni F."/>
            <person name="Magnuson J."/>
            <person name="Mondo S."/>
            <person name="Nolan M."/>
            <person name="Ohm R."/>
            <person name="Pangilinan J."/>
            <person name="Park H.-J."/>
            <person name="Ramirez L."/>
            <person name="Alfaro M."/>
            <person name="Sun H."/>
            <person name="Tritt A."/>
            <person name="Yoshinaga Y."/>
            <person name="Zwiers L.-H."/>
            <person name="Turgeon B."/>
            <person name="Goodwin S."/>
            <person name="Spatafora J."/>
            <person name="Crous P."/>
            <person name="Grigoriev I."/>
        </authorList>
    </citation>
    <scope>NUCLEOTIDE SEQUENCE</scope>
    <source>
        <strain evidence="2 4">CBS 304.34</strain>
    </source>
</reference>
<dbReference type="EMBL" id="MU003710">
    <property type="protein sequence ID" value="KAF2805340.1"/>
    <property type="molecule type" value="Genomic_DNA"/>
</dbReference>
<evidence type="ECO:0000313" key="4">
    <source>
        <dbReference type="RefSeq" id="XP_033572304.1"/>
    </source>
</evidence>
<feature type="compositionally biased region" description="Basic and acidic residues" evidence="1">
    <location>
        <begin position="415"/>
        <end position="425"/>
    </location>
</feature>
<feature type="compositionally biased region" description="Low complexity" evidence="1">
    <location>
        <begin position="426"/>
        <end position="435"/>
    </location>
</feature>
<dbReference type="Proteomes" id="UP000504636">
    <property type="component" value="Unplaced"/>
</dbReference>
<evidence type="ECO:0000313" key="2">
    <source>
        <dbReference type="EMBL" id="KAF2805340.1"/>
    </source>
</evidence>
<protein>
    <submittedName>
        <fullName evidence="2 4">Uncharacterized protein</fullName>
    </submittedName>
</protein>
<dbReference type="AlphaFoldDB" id="A0A6A6Y9H1"/>
<evidence type="ECO:0000256" key="1">
    <source>
        <dbReference type="SAM" id="MobiDB-lite"/>
    </source>
</evidence>
<dbReference type="GeneID" id="54464765"/>
<feature type="compositionally biased region" description="Acidic residues" evidence="1">
    <location>
        <begin position="349"/>
        <end position="374"/>
    </location>
</feature>
<sequence length="492" mass="53472">MSAAALRFTRDATSSTAPQSQWSLPHRYSALLGRRFSLSCQLAPSVRFVVMAPFRARDRTNRSGRGQVEHNVLEGLPINQYREVEVTIGQNLEEKPSTDKDAWPELRMPRDSHLLPEHSQRILRAARAGRLFRLPLPVDEEKENPDEEEDNKQTQQTQRTFTVKKYVKVPRSAEEPEPEYLAKRRKGLPSQYSVYSGAVGPLAQTGSFRKTKVKKVDSEGNVSIYEVLVPEGQTLEGEVQENETLPDAAPVAAVPGTVVEGVGVVNPEGVVVSNDLMQQTPPRRRPPISKKKNKRGPGRGRKKVAFETGSANEGVVAADGSSTLRAPGHNTERGSTGPSDGDTSMADAQDGEDEEGDDGEDEEGSDDDDREEGELPQTPAQISSPTKKTELSTDPVPESTPPSAPDTITSPKSPAKAEPKARPSKDPSSSPDLPLVIAHSRQNSMNQILTLDSPSAPAATASEDVHFSDGEPDLFGSLERHLDKEGKSDSTQ</sequence>
<feature type="region of interest" description="Disordered" evidence="1">
    <location>
        <begin position="1"/>
        <end position="20"/>
    </location>
</feature>
<gene>
    <name evidence="2 4" type="ORF">BDZ99DRAFT_502174</name>
</gene>
<feature type="compositionally biased region" description="Polar residues" evidence="1">
    <location>
        <begin position="11"/>
        <end position="20"/>
    </location>
</feature>
<feature type="compositionally biased region" description="Basic residues" evidence="1">
    <location>
        <begin position="282"/>
        <end position="303"/>
    </location>
</feature>
<feature type="compositionally biased region" description="Basic and acidic residues" evidence="1">
    <location>
        <begin position="478"/>
        <end position="492"/>
    </location>
</feature>
<proteinExistence type="predicted"/>
<reference evidence="4" key="3">
    <citation type="submission" date="2025-04" db="UniProtKB">
        <authorList>
            <consortium name="RefSeq"/>
        </authorList>
    </citation>
    <scope>IDENTIFICATION</scope>
    <source>
        <strain evidence="4">CBS 304.34</strain>
    </source>
</reference>
<dbReference type="RefSeq" id="XP_033572304.1">
    <property type="nucleotide sequence ID" value="XM_033723872.1"/>
</dbReference>
<dbReference type="OrthoDB" id="275715at2759"/>
<feature type="compositionally biased region" description="Acidic residues" evidence="1">
    <location>
        <begin position="138"/>
        <end position="150"/>
    </location>
</feature>
<feature type="region of interest" description="Disordered" evidence="1">
    <location>
        <begin position="135"/>
        <end position="162"/>
    </location>
</feature>
<reference evidence="4" key="2">
    <citation type="submission" date="2020-04" db="EMBL/GenBank/DDBJ databases">
        <authorList>
            <consortium name="NCBI Genome Project"/>
        </authorList>
    </citation>
    <scope>NUCLEOTIDE SEQUENCE</scope>
    <source>
        <strain evidence="4">CBS 304.34</strain>
    </source>
</reference>
<feature type="compositionally biased region" description="Polar residues" evidence="1">
    <location>
        <begin position="333"/>
        <end position="342"/>
    </location>
</feature>
<feature type="compositionally biased region" description="Polar residues" evidence="1">
    <location>
        <begin position="440"/>
        <end position="453"/>
    </location>
</feature>
<name>A0A6A6Y9H1_9PEZI</name>
<keyword evidence="3" id="KW-1185">Reference proteome</keyword>
<feature type="region of interest" description="Disordered" evidence="1">
    <location>
        <begin position="270"/>
        <end position="492"/>
    </location>
</feature>
<accession>A0A6A6Y9H1</accession>
<evidence type="ECO:0000313" key="3">
    <source>
        <dbReference type="Proteomes" id="UP000504636"/>
    </source>
</evidence>
<organism evidence="2">
    <name type="scientific">Mytilinidion resinicola</name>
    <dbReference type="NCBI Taxonomy" id="574789"/>
    <lineage>
        <taxon>Eukaryota</taxon>
        <taxon>Fungi</taxon>
        <taxon>Dikarya</taxon>
        <taxon>Ascomycota</taxon>
        <taxon>Pezizomycotina</taxon>
        <taxon>Dothideomycetes</taxon>
        <taxon>Pleosporomycetidae</taxon>
        <taxon>Mytilinidiales</taxon>
        <taxon>Mytilinidiaceae</taxon>
        <taxon>Mytilinidion</taxon>
    </lineage>
</organism>